<keyword evidence="6" id="KW-1185">Reference proteome</keyword>
<keyword evidence="2" id="KW-0677">Repeat</keyword>
<protein>
    <submittedName>
        <fullName evidence="5">F-box/WD repeat-containing protein</fullName>
    </submittedName>
</protein>
<proteinExistence type="predicted"/>
<dbReference type="Gene3D" id="2.130.10.10">
    <property type="entry name" value="YVTN repeat-like/Quinoprotein amine dehydrogenase"/>
    <property type="match status" value="1"/>
</dbReference>
<dbReference type="SMART" id="SM00320">
    <property type="entry name" value="WD40"/>
    <property type="match status" value="4"/>
</dbReference>
<evidence type="ECO:0000256" key="2">
    <source>
        <dbReference type="ARBA" id="ARBA00022737"/>
    </source>
</evidence>
<sequence>MKKSVKNIFRRRSTNLTNSDELDAVISINEALNLQLSLDQPSGPHLSETSTTKAAKISKSPRPSRRPRSRSFDTYSTDLDQVDVVQSQLLTKYHDAQHHKDITQILISPVSVHHMFSASSDHSIVLWDMLTKKPIRVFEGHMSTVCCLEVFMKFGNTCQNPYNNAFLFSGSKSSELKMWFVQTGKCLKTIVNAFDDGETIEIEDSSASAPSHQPIKQSWITSIALNVVDRIVYLGGYDGSLVAIRFDIYQAGPNEHHSVEFEKLENFFQERHKRQVSCIQYDGRYMYTGSLDGTYRMWNAKTGECLRSSRTDSSNNFISCVILNNKEDDMFVFMSKTNDIIFWKRDDNDEDELIQNDPFIELTHAAVVSLTDLSFHSLKFDKITPKYIKPTKYMVLCAWNVRLACFDFYLIGDYASYLSCTTRLRIGRVKVQATFLKQLTFSHIEGGKLVYHYARGNEICTLEFTPCESPEYQQSIRPESVKTPPVIKRSNSARSKVGSILPQAALKSQ</sequence>
<comment type="caution">
    <text evidence="5">The sequence shown here is derived from an EMBL/GenBank/DDBJ whole genome shotgun (WGS) entry which is preliminary data.</text>
</comment>
<evidence type="ECO:0000313" key="6">
    <source>
        <dbReference type="Proteomes" id="UP001431209"/>
    </source>
</evidence>
<dbReference type="InterPro" id="IPR015943">
    <property type="entry name" value="WD40/YVTN_repeat-like_dom_sf"/>
</dbReference>
<accession>A0AAW2Z6E0</accession>
<evidence type="ECO:0000256" key="4">
    <source>
        <dbReference type="SAM" id="MobiDB-lite"/>
    </source>
</evidence>
<evidence type="ECO:0000313" key="5">
    <source>
        <dbReference type="EMBL" id="KAL0484894.1"/>
    </source>
</evidence>
<keyword evidence="1 3" id="KW-0853">WD repeat</keyword>
<name>A0AAW2Z6E0_9EUKA</name>
<dbReference type="EMBL" id="JAOPGA020001082">
    <property type="protein sequence ID" value="KAL0484894.1"/>
    <property type="molecule type" value="Genomic_DNA"/>
</dbReference>
<dbReference type="PROSITE" id="PS50082">
    <property type="entry name" value="WD_REPEATS_2"/>
    <property type="match status" value="2"/>
</dbReference>
<gene>
    <name evidence="5" type="ORF">AKO1_003641</name>
</gene>
<dbReference type="Proteomes" id="UP001431209">
    <property type="component" value="Unassembled WGS sequence"/>
</dbReference>
<dbReference type="AlphaFoldDB" id="A0AAW2Z6E0"/>
<feature type="repeat" description="WD" evidence="3">
    <location>
        <begin position="95"/>
        <end position="137"/>
    </location>
</feature>
<reference evidence="5 6" key="1">
    <citation type="submission" date="2024-03" db="EMBL/GenBank/DDBJ databases">
        <title>The Acrasis kona genome and developmental transcriptomes reveal deep origins of eukaryotic multicellular pathways.</title>
        <authorList>
            <person name="Sheikh S."/>
            <person name="Fu C.-J."/>
            <person name="Brown M.W."/>
            <person name="Baldauf S.L."/>
        </authorList>
    </citation>
    <scope>NUCLEOTIDE SEQUENCE [LARGE SCALE GENOMIC DNA]</scope>
    <source>
        <strain evidence="5 6">ATCC MYA-3509</strain>
    </source>
</reference>
<dbReference type="PANTHER" id="PTHR44129">
    <property type="entry name" value="WD REPEAT-CONTAINING PROTEIN POP1"/>
    <property type="match status" value="1"/>
</dbReference>
<dbReference type="PROSITE" id="PS00678">
    <property type="entry name" value="WD_REPEATS_1"/>
    <property type="match status" value="1"/>
</dbReference>
<dbReference type="InterPro" id="IPR001680">
    <property type="entry name" value="WD40_rpt"/>
</dbReference>
<dbReference type="SUPFAM" id="SSF50978">
    <property type="entry name" value="WD40 repeat-like"/>
    <property type="match status" value="1"/>
</dbReference>
<evidence type="ECO:0000256" key="1">
    <source>
        <dbReference type="ARBA" id="ARBA00022574"/>
    </source>
</evidence>
<dbReference type="InterPro" id="IPR036322">
    <property type="entry name" value="WD40_repeat_dom_sf"/>
</dbReference>
<dbReference type="InterPro" id="IPR050349">
    <property type="entry name" value="WD_LIS1/nudF_dynein_reg"/>
</dbReference>
<dbReference type="Pfam" id="PF00400">
    <property type="entry name" value="WD40"/>
    <property type="match status" value="3"/>
</dbReference>
<dbReference type="InterPro" id="IPR019775">
    <property type="entry name" value="WD40_repeat_CS"/>
</dbReference>
<feature type="repeat" description="WD" evidence="3">
    <location>
        <begin position="269"/>
        <end position="308"/>
    </location>
</feature>
<feature type="region of interest" description="Disordered" evidence="4">
    <location>
        <begin position="39"/>
        <end position="73"/>
    </location>
</feature>
<evidence type="ECO:0000256" key="3">
    <source>
        <dbReference type="PROSITE-ProRule" id="PRU00221"/>
    </source>
</evidence>
<organism evidence="5 6">
    <name type="scientific">Acrasis kona</name>
    <dbReference type="NCBI Taxonomy" id="1008807"/>
    <lineage>
        <taxon>Eukaryota</taxon>
        <taxon>Discoba</taxon>
        <taxon>Heterolobosea</taxon>
        <taxon>Tetramitia</taxon>
        <taxon>Eutetramitia</taxon>
        <taxon>Acrasidae</taxon>
        <taxon>Acrasis</taxon>
    </lineage>
</organism>
<feature type="region of interest" description="Disordered" evidence="4">
    <location>
        <begin position="475"/>
        <end position="509"/>
    </location>
</feature>